<keyword evidence="7" id="KW-1185">Reference proteome</keyword>
<keyword evidence="2" id="KW-0805">Transcription regulation</keyword>
<dbReference type="PANTHER" id="PTHR30537">
    <property type="entry name" value="HTH-TYPE TRANSCRIPTIONAL REGULATOR"/>
    <property type="match status" value="1"/>
</dbReference>
<dbReference type="Proteomes" id="UP000515811">
    <property type="component" value="Chromosome"/>
</dbReference>
<dbReference type="KEGG" id="drg:H9K76_06310"/>
<protein>
    <submittedName>
        <fullName evidence="6">LysR family transcriptional regulator</fullName>
    </submittedName>
</protein>
<dbReference type="AlphaFoldDB" id="A0A7G9RS75"/>
<accession>A0A7G9RS75</accession>
<dbReference type="InterPro" id="IPR005119">
    <property type="entry name" value="LysR_subst-bd"/>
</dbReference>
<evidence type="ECO:0000256" key="2">
    <source>
        <dbReference type="ARBA" id="ARBA00023015"/>
    </source>
</evidence>
<dbReference type="PROSITE" id="PS50931">
    <property type="entry name" value="HTH_LYSR"/>
    <property type="match status" value="1"/>
</dbReference>
<evidence type="ECO:0000259" key="5">
    <source>
        <dbReference type="PROSITE" id="PS50931"/>
    </source>
</evidence>
<dbReference type="SUPFAM" id="SSF46785">
    <property type="entry name" value="Winged helix' DNA-binding domain"/>
    <property type="match status" value="1"/>
</dbReference>
<dbReference type="Gene3D" id="3.40.190.290">
    <property type="match status" value="1"/>
</dbReference>
<dbReference type="Pfam" id="PF00126">
    <property type="entry name" value="HTH_1"/>
    <property type="match status" value="1"/>
</dbReference>
<dbReference type="InterPro" id="IPR058163">
    <property type="entry name" value="LysR-type_TF_proteobact-type"/>
</dbReference>
<keyword evidence="3" id="KW-0238">DNA-binding</keyword>
<sequence>MDDFKRMAVFAAVVREGSMTAAARVMGMTPSAVSQQVRQLEREGGVTLMHRTTRQWALTDAGQRFYAECARMVEAAANARAELQAELQEPGGELRISSTVGFARHIAPALGPLLARFPLLRLQLLVDDAQIDLTSARIDLAIRYGNLPDSQWVARRLGAMQWWPCAAPQWLAAQGTPGTLQALLAASWLGLPSSLESRGLQVRIPAQKNGQPVFEEHVLPITPRISSNNQLALMQMCEAGLGVALLTSMDVEEHLRAGRLVRLLSDWEFGRAGGLPIWGVTPQRGMQPAKVRLALEHLAQYLRRAPGVFHA</sequence>
<dbReference type="PANTHER" id="PTHR30537:SF30">
    <property type="entry name" value="TRANSCRIPTIONAL REGULATOR-RELATED"/>
    <property type="match status" value="1"/>
</dbReference>
<keyword evidence="4" id="KW-0804">Transcription</keyword>
<gene>
    <name evidence="6" type="ORF">H9K76_06310</name>
</gene>
<dbReference type="InterPro" id="IPR036390">
    <property type="entry name" value="WH_DNA-bd_sf"/>
</dbReference>
<evidence type="ECO:0000313" key="6">
    <source>
        <dbReference type="EMBL" id="QNN58450.1"/>
    </source>
</evidence>
<organism evidence="6 7">
    <name type="scientific">Diaphorobacter ruginosibacter</name>
    <dbReference type="NCBI Taxonomy" id="1715720"/>
    <lineage>
        <taxon>Bacteria</taxon>
        <taxon>Pseudomonadati</taxon>
        <taxon>Pseudomonadota</taxon>
        <taxon>Betaproteobacteria</taxon>
        <taxon>Burkholderiales</taxon>
        <taxon>Comamonadaceae</taxon>
        <taxon>Diaphorobacter</taxon>
    </lineage>
</organism>
<reference evidence="6 7" key="1">
    <citation type="submission" date="2020-08" db="EMBL/GenBank/DDBJ databases">
        <title>Genome sequence of Diaphorobacter ruginosibacter DSM 27467T.</title>
        <authorList>
            <person name="Hyun D.-W."/>
            <person name="Bae J.-W."/>
        </authorList>
    </citation>
    <scope>NUCLEOTIDE SEQUENCE [LARGE SCALE GENOMIC DNA]</scope>
    <source>
        <strain evidence="6 7">DSM 27467</strain>
    </source>
</reference>
<evidence type="ECO:0000256" key="1">
    <source>
        <dbReference type="ARBA" id="ARBA00009437"/>
    </source>
</evidence>
<evidence type="ECO:0000256" key="3">
    <source>
        <dbReference type="ARBA" id="ARBA00023125"/>
    </source>
</evidence>
<dbReference type="GO" id="GO:0003700">
    <property type="term" value="F:DNA-binding transcription factor activity"/>
    <property type="evidence" value="ECO:0007669"/>
    <property type="project" value="InterPro"/>
</dbReference>
<dbReference type="Pfam" id="PF03466">
    <property type="entry name" value="LysR_substrate"/>
    <property type="match status" value="1"/>
</dbReference>
<feature type="domain" description="HTH lysR-type" evidence="5">
    <location>
        <begin position="1"/>
        <end position="59"/>
    </location>
</feature>
<dbReference type="SUPFAM" id="SSF53850">
    <property type="entry name" value="Periplasmic binding protein-like II"/>
    <property type="match status" value="1"/>
</dbReference>
<dbReference type="GO" id="GO:0043565">
    <property type="term" value="F:sequence-specific DNA binding"/>
    <property type="evidence" value="ECO:0007669"/>
    <property type="project" value="TreeGrafter"/>
</dbReference>
<dbReference type="InterPro" id="IPR036388">
    <property type="entry name" value="WH-like_DNA-bd_sf"/>
</dbReference>
<dbReference type="FunFam" id="1.10.10.10:FF:000001">
    <property type="entry name" value="LysR family transcriptional regulator"/>
    <property type="match status" value="1"/>
</dbReference>
<evidence type="ECO:0000256" key="4">
    <source>
        <dbReference type="ARBA" id="ARBA00023163"/>
    </source>
</evidence>
<dbReference type="GO" id="GO:0006351">
    <property type="term" value="P:DNA-templated transcription"/>
    <property type="evidence" value="ECO:0007669"/>
    <property type="project" value="TreeGrafter"/>
</dbReference>
<comment type="similarity">
    <text evidence="1">Belongs to the LysR transcriptional regulatory family.</text>
</comment>
<proteinExistence type="inferred from homology"/>
<dbReference type="EMBL" id="CP060714">
    <property type="protein sequence ID" value="QNN58450.1"/>
    <property type="molecule type" value="Genomic_DNA"/>
</dbReference>
<evidence type="ECO:0000313" key="7">
    <source>
        <dbReference type="Proteomes" id="UP000515811"/>
    </source>
</evidence>
<dbReference type="CDD" id="cd08422">
    <property type="entry name" value="PBP2_CrgA_like"/>
    <property type="match status" value="1"/>
</dbReference>
<dbReference type="Gene3D" id="1.10.10.10">
    <property type="entry name" value="Winged helix-like DNA-binding domain superfamily/Winged helix DNA-binding domain"/>
    <property type="match status" value="1"/>
</dbReference>
<dbReference type="RefSeq" id="WP_187598846.1">
    <property type="nucleotide sequence ID" value="NZ_CP060714.1"/>
</dbReference>
<name>A0A7G9RS75_9BURK</name>
<dbReference type="InterPro" id="IPR000847">
    <property type="entry name" value="LysR_HTH_N"/>
</dbReference>